<dbReference type="RefSeq" id="WP_217748509.1">
    <property type="nucleotide sequence ID" value="NZ_JAHOEB010000224.1"/>
</dbReference>
<gene>
    <name evidence="1" type="ORF">KSV97_11870</name>
    <name evidence="2" type="ORF">KSW06_11870</name>
</gene>
<evidence type="ECO:0008006" key="5">
    <source>
        <dbReference type="Google" id="ProtNLM"/>
    </source>
</evidence>
<dbReference type="EMBL" id="JAHOEL010000225">
    <property type="protein sequence ID" value="MBV3393908.1"/>
    <property type="molecule type" value="Genomic_DNA"/>
</dbReference>
<dbReference type="EMBL" id="JAHOEF010000228">
    <property type="protein sequence ID" value="MBV3383874.1"/>
    <property type="molecule type" value="Genomic_DNA"/>
</dbReference>
<dbReference type="Proteomes" id="UP001196408">
    <property type="component" value="Unassembled WGS sequence"/>
</dbReference>
<protein>
    <recommendedName>
        <fullName evidence="5">PRD domain-containing protein</fullName>
    </recommendedName>
</protein>
<accession>A0AAW4N1J1</accession>
<evidence type="ECO:0000313" key="3">
    <source>
        <dbReference type="Proteomes" id="UP001196408"/>
    </source>
</evidence>
<reference evidence="1 4" key="1">
    <citation type="submission" date="2021-06" db="EMBL/GenBank/DDBJ databases">
        <title>Collection of gut derived symbiotic bacterial strains cultured from healthy donors.</title>
        <authorList>
            <person name="Lin H."/>
            <person name="Littmann E."/>
            <person name="Pamer E.G."/>
        </authorList>
    </citation>
    <scope>NUCLEOTIDE SEQUENCE</scope>
    <source>
        <strain evidence="2 4">MSK.21.70</strain>
        <strain evidence="1">MSK.21.82</strain>
    </source>
</reference>
<name>A0AAW4N1J1_9FIRM</name>
<sequence length="80" mass="9455">MKKVLPEFIQELDCQYQLSYDKKIGLIMHLSGVICSLVDNAPIPKKYNYKNIISTHKKTYEYLYDLVEMIEEFEYPQTTG</sequence>
<keyword evidence="4" id="KW-1185">Reference proteome</keyword>
<comment type="caution">
    <text evidence="1">The sequence shown here is derived from an EMBL/GenBank/DDBJ whole genome shotgun (WGS) entry which is preliminary data.</text>
</comment>
<evidence type="ECO:0000313" key="2">
    <source>
        <dbReference type="EMBL" id="MBV3393908.1"/>
    </source>
</evidence>
<dbReference type="Proteomes" id="UP001197492">
    <property type="component" value="Unassembled WGS sequence"/>
</dbReference>
<evidence type="ECO:0000313" key="4">
    <source>
        <dbReference type="Proteomes" id="UP001197492"/>
    </source>
</evidence>
<proteinExistence type="predicted"/>
<organism evidence="1 3">
    <name type="scientific">Catenibacterium mitsuokai</name>
    <dbReference type="NCBI Taxonomy" id="100886"/>
    <lineage>
        <taxon>Bacteria</taxon>
        <taxon>Bacillati</taxon>
        <taxon>Bacillota</taxon>
        <taxon>Erysipelotrichia</taxon>
        <taxon>Erysipelotrichales</taxon>
        <taxon>Coprobacillaceae</taxon>
        <taxon>Catenibacterium</taxon>
    </lineage>
</organism>
<evidence type="ECO:0000313" key="1">
    <source>
        <dbReference type="EMBL" id="MBV3383874.1"/>
    </source>
</evidence>
<dbReference type="AlphaFoldDB" id="A0AAW4N1J1"/>